<feature type="region of interest" description="Disordered" evidence="7">
    <location>
        <begin position="717"/>
        <end position="738"/>
    </location>
</feature>
<dbReference type="SMART" id="SM00326">
    <property type="entry name" value="SH3"/>
    <property type="match status" value="5"/>
</dbReference>
<reference evidence="14" key="1">
    <citation type="journal article" date="2023" name="Mol. Biol. Evol.">
        <title>Third-Generation Sequencing Reveals the Adaptive Role of the Epigenome in Three Deep-Sea Polychaetes.</title>
        <authorList>
            <person name="Perez M."/>
            <person name="Aroh O."/>
            <person name="Sun Y."/>
            <person name="Lan Y."/>
            <person name="Juniper S.K."/>
            <person name="Young C.R."/>
            <person name="Angers B."/>
            <person name="Qian P.Y."/>
        </authorList>
    </citation>
    <scope>NUCLEOTIDE SEQUENCE</scope>
    <source>
        <strain evidence="14">R07B-5</strain>
    </source>
</reference>
<dbReference type="Pfam" id="PF16652">
    <property type="entry name" value="PH_13"/>
    <property type="match status" value="1"/>
</dbReference>
<gene>
    <name evidence="14" type="ORF">NP493_354g02026</name>
</gene>
<dbReference type="PRINTS" id="PR00499">
    <property type="entry name" value="P67PHOX"/>
</dbReference>
<evidence type="ECO:0000259" key="10">
    <source>
        <dbReference type="PROSITE" id="PS50004"/>
    </source>
</evidence>
<evidence type="ECO:0000259" key="9">
    <source>
        <dbReference type="PROSITE" id="PS50003"/>
    </source>
</evidence>
<feature type="domain" description="SH3" evidence="8">
    <location>
        <begin position="885"/>
        <end position="943"/>
    </location>
</feature>
<feature type="compositionally biased region" description="Polar residues" evidence="7">
    <location>
        <begin position="717"/>
        <end position="728"/>
    </location>
</feature>
<dbReference type="Gene3D" id="1.10.238.10">
    <property type="entry name" value="EF-hand"/>
    <property type="match status" value="2"/>
</dbReference>
<evidence type="ECO:0000313" key="14">
    <source>
        <dbReference type="EMBL" id="KAK2182423.1"/>
    </source>
</evidence>
<evidence type="ECO:0000256" key="5">
    <source>
        <dbReference type="ARBA" id="ARBA00022837"/>
    </source>
</evidence>
<evidence type="ECO:0000259" key="11">
    <source>
        <dbReference type="PROSITE" id="PS50010"/>
    </source>
</evidence>
<dbReference type="InterPro" id="IPR000008">
    <property type="entry name" value="C2_dom"/>
</dbReference>
<dbReference type="PROSITE" id="PS50004">
    <property type="entry name" value="C2"/>
    <property type="match status" value="1"/>
</dbReference>
<dbReference type="PROSITE" id="PS50010">
    <property type="entry name" value="DH_2"/>
    <property type="match status" value="1"/>
</dbReference>
<dbReference type="InterPro" id="IPR036028">
    <property type="entry name" value="SH3-like_dom_sf"/>
</dbReference>
<dbReference type="PRINTS" id="PR00452">
    <property type="entry name" value="SH3DOMAIN"/>
</dbReference>
<feature type="domain" description="EH" evidence="12">
    <location>
        <begin position="162"/>
        <end position="251"/>
    </location>
</feature>
<dbReference type="InterPro" id="IPR051480">
    <property type="entry name" value="Endocytic_GEF_Adapter"/>
</dbReference>
<dbReference type="SMART" id="SM00325">
    <property type="entry name" value="RhoGEF"/>
    <property type="match status" value="1"/>
</dbReference>
<dbReference type="Pfam" id="PF00018">
    <property type="entry name" value="SH3_1"/>
    <property type="match status" value="3"/>
</dbReference>
<comment type="subcellular location">
    <subcellularLocation>
        <location evidence="1">Cytoplasm</location>
    </subcellularLocation>
</comment>
<dbReference type="Pfam" id="PF14604">
    <property type="entry name" value="SH3_9"/>
    <property type="match status" value="2"/>
</dbReference>
<feature type="domain" description="SH3" evidence="8">
    <location>
        <begin position="1092"/>
        <end position="1156"/>
    </location>
</feature>
<dbReference type="Gene3D" id="2.30.29.30">
    <property type="entry name" value="Pleckstrin-homology domain (PH domain)/Phosphotyrosine-binding domain (PTB)"/>
    <property type="match status" value="1"/>
</dbReference>
<evidence type="ECO:0000259" key="8">
    <source>
        <dbReference type="PROSITE" id="PS50002"/>
    </source>
</evidence>
<dbReference type="Gene3D" id="1.20.900.10">
    <property type="entry name" value="Dbl homology (DH) domain"/>
    <property type="match status" value="1"/>
</dbReference>
<dbReference type="PROSITE" id="PS50003">
    <property type="entry name" value="PH_DOMAIN"/>
    <property type="match status" value="1"/>
</dbReference>
<feature type="compositionally biased region" description="Polar residues" evidence="7">
    <location>
        <begin position="1157"/>
        <end position="1183"/>
    </location>
</feature>
<evidence type="ECO:0000256" key="6">
    <source>
        <dbReference type="PROSITE-ProRule" id="PRU00192"/>
    </source>
</evidence>
<evidence type="ECO:0008006" key="16">
    <source>
        <dbReference type="Google" id="ProtNLM"/>
    </source>
</evidence>
<sequence>MNAAAGDPWHISVEERTKHDGQFLQLKPQGQFITGQQARDFFLKSGLPTPVLGHIWSLADLNADGKMDRKEFSIAVHLIKKKLQGYELPKTLPPSLVADPVPGPGVTVAPMAGFGMPAMTIQHGQMSMGVAAVPMQANAALSYASSPVKSVGTGGGEWAIPSKLKYNQMFNAQDRTRKGYLTGVEARSVLMQSGLPHPILAQIWNLADVDNDGRLTSEEFCLAMHLIDVAKTGQPLPGKLPAELIPPSYRRARAGSGVGLSSAVSQGGIGSTGQPLGSAITMASGGMAIPPPGGMPQNDALADLLGAFPPTASSTSIGGMMAPVEPANMAQEAEPPKFVTFEDKRKENFHKGQAELEKRRAQLRELQQQEEEARLAAERAEHEKKERIRQDQERKRQMELEKQFEKQRALEHEREEQRRKAWEQREAARRELERQRQLEWERQRRDQLVAEKQREQNQVDELQANVGKLKLELEALDNRKADLSEKMSQSRSSVTDLMSAIDAMRHTRDRKLTDIDRFQVDIQEWTDNVTVLHEERQQLEGLVQAQSGSLSDALENVKRNCSVKKQSMERQRQTMEDTEKEMSSKLQQIDASQAELKDLKTRLQQLQSTNQKLQKKLDSAAAFDTAASVPSISASNKPTPLGGLPSTQSQDRGAMRAFNGSTRGGMTASPVSQDVWANAFGPTTVSSTTPEDVWASDFGSSAQPNSAWADSFFGAQTQETTGTPTSARPATGGSTAAAGGSLRKYQALFQFDARNADELSFVPGDTIWVKADQSEAEPGWLGGMKDNMEGWFPEAYAQPAEDVEEETGQTTDPHQTALTTDNQQFFGSGFVARSVGQSEDGTLQTGQTDSDQTPSVLNTSEQSSFTAVPATLPSPLTTTETQAAPEGLQARALYPWRAKKDNHLTFNKGDVISVLEQQDIWWSGQLGDNTGWFPKSYVKVIAVPPSANRADRASSLTSPSDSVEPSPNTTSSPTGVTSPTKEEQFVALYSYTSNETGDLTFNQGQVITVSQQDGDWWTGTIGDRSGIFPANYVRKMQFTDGELGAVDAIEEDSEVTATTEVPSVVEPPASLPVTTQSKPSSQTLQQPGQKLKKPEIASVLAPYQAIGPEQLSLQIGQLIQVRKKSPSGWWEGELQARGQKRKIGWFPANYVKILSSSTSARSTPDTSGQKALNVPGSTTSLSASPLPDGDIRSATPVGYPAPTTVPSLEQVVALFDYTAQNDDELSFLKDSVINVISKDEASWWKGELNGQMGMFPANYITPLSAAATDDPATSPATVSWTPDAAVAAEMSPMEGKRQNYIHELINTEQTYIQALLVIYDVFERPLREEGILTTDELQAVFVNLKEIIVCNTKLVKALRVRKKLCGEGQAILMIGDILCENLPHMTPYIRFCSCQLNASNLIQYKTENDPKFREMSKRCVQDPRSKGMPISSFLLKPMQRITKYPLMIQNILKYTPDGHPDKENLDEALARAADVCSQVNEGVKEKDNSDKLEWIQTHVHCEGLPECKSGKQLVGFLFNDFLLLTQPQTALADVTSVFSFDIQANTQFKMYRNPIFLNEVVVKKSSETEADNCVFQLSHSSRVYVFRAVTASERDNWMKKIEEASRQFLDMEKKKKEIVHAAKRIRPVGRLLVVIVGGTDLTPGENGKSDPYCEVSMGIQEHRTRVISGTLNPPWNASMQFIIRDLQEDVLCITVYDRDFFTPNDFLGRTEIRIQDILKETRETKGPILKQLELHEVDSGKVELKLDLQLFDS</sequence>
<dbReference type="Gene3D" id="2.30.30.40">
    <property type="entry name" value="SH3 Domains"/>
    <property type="match status" value="5"/>
</dbReference>
<feature type="domain" description="DH" evidence="11">
    <location>
        <begin position="1296"/>
        <end position="1482"/>
    </location>
</feature>
<dbReference type="EMBL" id="JAODUO010000354">
    <property type="protein sequence ID" value="KAK2182423.1"/>
    <property type="molecule type" value="Genomic_DNA"/>
</dbReference>
<dbReference type="SMART" id="SM00027">
    <property type="entry name" value="EH"/>
    <property type="match status" value="2"/>
</dbReference>
<dbReference type="InterPro" id="IPR011993">
    <property type="entry name" value="PH-like_dom_sf"/>
</dbReference>
<dbReference type="PANTHER" id="PTHR46006:SF6">
    <property type="entry name" value="INTERSECTIN-2 ISOFORM X1"/>
    <property type="match status" value="1"/>
</dbReference>
<feature type="compositionally biased region" description="Basic and acidic residues" evidence="7">
    <location>
        <begin position="566"/>
        <end position="583"/>
    </location>
</feature>
<dbReference type="SMART" id="SM00054">
    <property type="entry name" value="EFh"/>
    <property type="match status" value="2"/>
</dbReference>
<dbReference type="GO" id="GO:0005085">
    <property type="term" value="F:guanyl-nucleotide exchange factor activity"/>
    <property type="evidence" value="ECO:0007669"/>
    <property type="project" value="InterPro"/>
</dbReference>
<feature type="domain" description="SH3" evidence="8">
    <location>
        <begin position="740"/>
        <end position="802"/>
    </location>
</feature>
<dbReference type="GO" id="GO:0005737">
    <property type="term" value="C:cytoplasm"/>
    <property type="evidence" value="ECO:0007669"/>
    <property type="project" value="UniProtKB-SubCell"/>
</dbReference>
<name>A0AAD9NVH3_RIDPI</name>
<feature type="region of interest" description="Disordered" evidence="7">
    <location>
        <begin position="1060"/>
        <end position="1091"/>
    </location>
</feature>
<dbReference type="InterPro" id="IPR035899">
    <property type="entry name" value="DBL_dom_sf"/>
</dbReference>
<evidence type="ECO:0000256" key="4">
    <source>
        <dbReference type="ARBA" id="ARBA00022583"/>
    </source>
</evidence>
<feature type="domain" description="EF-hand" evidence="13">
    <location>
        <begin position="47"/>
        <end position="82"/>
    </location>
</feature>
<dbReference type="InterPro" id="IPR035892">
    <property type="entry name" value="C2_domain_sf"/>
</dbReference>
<protein>
    <recommendedName>
        <fullName evidence="16">Intersectin-1-like</fullName>
    </recommendedName>
</protein>
<dbReference type="InterPro" id="IPR011992">
    <property type="entry name" value="EF-hand-dom_pair"/>
</dbReference>
<evidence type="ECO:0000259" key="13">
    <source>
        <dbReference type="PROSITE" id="PS50222"/>
    </source>
</evidence>
<dbReference type="GO" id="GO:0006897">
    <property type="term" value="P:endocytosis"/>
    <property type="evidence" value="ECO:0007669"/>
    <property type="project" value="UniProtKB-KW"/>
</dbReference>
<dbReference type="InterPro" id="IPR001849">
    <property type="entry name" value="PH_domain"/>
</dbReference>
<feature type="compositionally biased region" description="Polar residues" evidence="7">
    <location>
        <begin position="954"/>
        <end position="963"/>
    </location>
</feature>
<dbReference type="Gene3D" id="2.60.40.150">
    <property type="entry name" value="C2 domain"/>
    <property type="match status" value="1"/>
</dbReference>
<dbReference type="CDD" id="cd00052">
    <property type="entry name" value="EH"/>
    <property type="match status" value="2"/>
</dbReference>
<feature type="compositionally biased region" description="Low complexity" evidence="7">
    <location>
        <begin position="965"/>
        <end position="979"/>
    </location>
</feature>
<dbReference type="PROSITE" id="PS00018">
    <property type="entry name" value="EF_HAND_1"/>
    <property type="match status" value="2"/>
</dbReference>
<dbReference type="SUPFAM" id="SSF50044">
    <property type="entry name" value="SH3-domain"/>
    <property type="match status" value="5"/>
</dbReference>
<dbReference type="InterPro" id="IPR002048">
    <property type="entry name" value="EF_hand_dom"/>
</dbReference>
<feature type="region of interest" description="Disordered" evidence="7">
    <location>
        <begin position="1157"/>
        <end position="1188"/>
    </location>
</feature>
<feature type="domain" description="PH" evidence="9">
    <location>
        <begin position="1516"/>
        <end position="1606"/>
    </location>
</feature>
<feature type="region of interest" description="Disordered" evidence="7">
    <location>
        <begin position="948"/>
        <end position="979"/>
    </location>
</feature>
<feature type="compositionally biased region" description="Polar residues" evidence="7">
    <location>
        <begin position="837"/>
        <end position="866"/>
    </location>
</feature>
<feature type="domain" description="SH3" evidence="8">
    <location>
        <begin position="980"/>
        <end position="1038"/>
    </location>
</feature>
<organism evidence="14 15">
    <name type="scientific">Ridgeia piscesae</name>
    <name type="common">Tubeworm</name>
    <dbReference type="NCBI Taxonomy" id="27915"/>
    <lineage>
        <taxon>Eukaryota</taxon>
        <taxon>Metazoa</taxon>
        <taxon>Spiralia</taxon>
        <taxon>Lophotrochozoa</taxon>
        <taxon>Annelida</taxon>
        <taxon>Polychaeta</taxon>
        <taxon>Sedentaria</taxon>
        <taxon>Canalipalpata</taxon>
        <taxon>Sabellida</taxon>
        <taxon>Siboglinidae</taxon>
        <taxon>Ridgeia</taxon>
    </lineage>
</organism>
<keyword evidence="2 6" id="KW-0728">SH3 domain</keyword>
<dbReference type="Proteomes" id="UP001209878">
    <property type="component" value="Unassembled WGS sequence"/>
</dbReference>
<comment type="caution">
    <text evidence="14">The sequence shown here is derived from an EMBL/GenBank/DDBJ whole genome shotgun (WGS) entry which is preliminary data.</text>
</comment>
<dbReference type="GO" id="GO:0035025">
    <property type="term" value="P:positive regulation of Rho protein signal transduction"/>
    <property type="evidence" value="ECO:0007669"/>
    <property type="project" value="TreeGrafter"/>
</dbReference>
<dbReference type="PANTHER" id="PTHR46006">
    <property type="entry name" value="RHO GUANINE NUCLEOTIDE EXCHANGE FACTOR AT 64C, ISOFORM A"/>
    <property type="match status" value="1"/>
</dbReference>
<dbReference type="PROSITE" id="PS50222">
    <property type="entry name" value="EF_HAND_2"/>
    <property type="match status" value="2"/>
</dbReference>
<evidence type="ECO:0000256" key="3">
    <source>
        <dbReference type="ARBA" id="ARBA00022490"/>
    </source>
</evidence>
<dbReference type="SMART" id="SM00233">
    <property type="entry name" value="PH"/>
    <property type="match status" value="1"/>
</dbReference>
<keyword evidence="3" id="KW-0963">Cytoplasm</keyword>
<feature type="compositionally biased region" description="Basic and acidic residues" evidence="7">
    <location>
        <begin position="371"/>
        <end position="396"/>
    </location>
</feature>
<dbReference type="SUPFAM" id="SSF47473">
    <property type="entry name" value="EF-hand"/>
    <property type="match status" value="2"/>
</dbReference>
<dbReference type="PROSITE" id="PS50002">
    <property type="entry name" value="SH3"/>
    <property type="match status" value="5"/>
</dbReference>
<feature type="domain" description="EF-hand" evidence="13">
    <location>
        <begin position="195"/>
        <end position="230"/>
    </location>
</feature>
<keyword evidence="5" id="KW-0106">Calcium</keyword>
<feature type="domain" description="SH3" evidence="8">
    <location>
        <begin position="1206"/>
        <end position="1265"/>
    </location>
</feature>
<dbReference type="SMART" id="SM00239">
    <property type="entry name" value="C2"/>
    <property type="match status" value="1"/>
</dbReference>
<proteinExistence type="predicted"/>
<evidence type="ECO:0000256" key="2">
    <source>
        <dbReference type="ARBA" id="ARBA00022443"/>
    </source>
</evidence>
<feature type="domain" description="C2" evidence="10">
    <location>
        <begin position="1612"/>
        <end position="1728"/>
    </location>
</feature>
<dbReference type="CDD" id="cd11837">
    <property type="entry name" value="SH3_Intersectin_2"/>
    <property type="match status" value="1"/>
</dbReference>
<dbReference type="SUPFAM" id="SSF48065">
    <property type="entry name" value="DBL homology domain (DH-domain)"/>
    <property type="match status" value="1"/>
</dbReference>
<accession>A0AAD9NVH3</accession>
<dbReference type="SUPFAM" id="SSF49562">
    <property type="entry name" value="C2 domain (Calcium/lipid-binding domain, CaLB)"/>
    <property type="match status" value="1"/>
</dbReference>
<feature type="region of interest" description="Disordered" evidence="7">
    <location>
        <begin position="564"/>
        <end position="584"/>
    </location>
</feature>
<evidence type="ECO:0000256" key="7">
    <source>
        <dbReference type="SAM" id="MobiDB-lite"/>
    </source>
</evidence>
<dbReference type="CDD" id="cd11839">
    <property type="entry name" value="SH3_Intersectin_4"/>
    <property type="match status" value="1"/>
</dbReference>
<dbReference type="InterPro" id="IPR000261">
    <property type="entry name" value="EH_dom"/>
</dbReference>
<feature type="domain" description="EH" evidence="12">
    <location>
        <begin position="15"/>
        <end position="97"/>
    </location>
</feature>
<evidence type="ECO:0000259" key="12">
    <source>
        <dbReference type="PROSITE" id="PS50031"/>
    </source>
</evidence>
<dbReference type="InterPro" id="IPR001452">
    <property type="entry name" value="SH3_domain"/>
</dbReference>
<dbReference type="CDD" id="cd11840">
    <property type="entry name" value="SH3_Intersectin_5"/>
    <property type="match status" value="1"/>
</dbReference>
<dbReference type="CDD" id="cd00160">
    <property type="entry name" value="RhoGEF"/>
    <property type="match status" value="1"/>
</dbReference>
<feature type="region of interest" description="Disordered" evidence="7">
    <location>
        <begin position="631"/>
        <end position="669"/>
    </location>
</feature>
<dbReference type="GO" id="GO:0005509">
    <property type="term" value="F:calcium ion binding"/>
    <property type="evidence" value="ECO:0007669"/>
    <property type="project" value="InterPro"/>
</dbReference>
<dbReference type="Pfam" id="PF12763">
    <property type="entry name" value="EH"/>
    <property type="match status" value="2"/>
</dbReference>
<evidence type="ECO:0000313" key="15">
    <source>
        <dbReference type="Proteomes" id="UP001209878"/>
    </source>
</evidence>
<feature type="region of interest" description="Disordered" evidence="7">
    <location>
        <begin position="837"/>
        <end position="886"/>
    </location>
</feature>
<dbReference type="SUPFAM" id="SSF50729">
    <property type="entry name" value="PH domain-like"/>
    <property type="match status" value="1"/>
</dbReference>
<dbReference type="FunFam" id="1.10.238.10:FF:000055">
    <property type="entry name" value="Intersectin-1 isoform 1"/>
    <property type="match status" value="1"/>
</dbReference>
<dbReference type="CDD" id="cd11838">
    <property type="entry name" value="SH3_Intersectin_3"/>
    <property type="match status" value="1"/>
</dbReference>
<feature type="region of interest" description="Disordered" evidence="7">
    <location>
        <begin position="365"/>
        <end position="396"/>
    </location>
</feature>
<dbReference type="FunFam" id="2.30.30.40:FF:000072">
    <property type="entry name" value="Unconventional Myosin IB"/>
    <property type="match status" value="1"/>
</dbReference>
<dbReference type="Pfam" id="PF00168">
    <property type="entry name" value="C2"/>
    <property type="match status" value="1"/>
</dbReference>
<dbReference type="InterPro" id="IPR000219">
    <property type="entry name" value="DH_dom"/>
</dbReference>
<dbReference type="InterPro" id="IPR018247">
    <property type="entry name" value="EF_Hand_1_Ca_BS"/>
</dbReference>
<feature type="compositionally biased region" description="Polar residues" evidence="7">
    <location>
        <begin position="1072"/>
        <end position="1088"/>
    </location>
</feature>
<dbReference type="PROSITE" id="PS50031">
    <property type="entry name" value="EH"/>
    <property type="match status" value="2"/>
</dbReference>
<evidence type="ECO:0000256" key="1">
    <source>
        <dbReference type="ARBA" id="ARBA00004496"/>
    </source>
</evidence>
<keyword evidence="4" id="KW-0254">Endocytosis</keyword>
<keyword evidence="15" id="KW-1185">Reference proteome</keyword>
<dbReference type="Pfam" id="PF00621">
    <property type="entry name" value="RhoGEF"/>
    <property type="match status" value="1"/>
</dbReference>